<keyword evidence="2" id="KW-1133">Transmembrane helix</keyword>
<protein>
    <submittedName>
        <fullName evidence="4">Cytochrome c biogenesis protein DipZ</fullName>
    </submittedName>
</protein>
<evidence type="ECO:0000259" key="3">
    <source>
        <dbReference type="PROSITE" id="PS51352"/>
    </source>
</evidence>
<dbReference type="AlphaFoldDB" id="A0AAW9QIG5"/>
<dbReference type="SUPFAM" id="SSF52833">
    <property type="entry name" value="Thioredoxin-like"/>
    <property type="match status" value="1"/>
</dbReference>
<dbReference type="PANTHER" id="PTHR42852">
    <property type="entry name" value="THIOL:DISULFIDE INTERCHANGE PROTEIN DSBE"/>
    <property type="match status" value="1"/>
</dbReference>
<proteinExistence type="predicted"/>
<feature type="transmembrane region" description="Helical" evidence="2">
    <location>
        <begin position="40"/>
        <end position="65"/>
    </location>
</feature>
<feature type="transmembrane region" description="Helical" evidence="2">
    <location>
        <begin position="197"/>
        <end position="219"/>
    </location>
</feature>
<dbReference type="Gene3D" id="2.60.120.260">
    <property type="entry name" value="Galactose-binding domain-like"/>
    <property type="match status" value="1"/>
</dbReference>
<dbReference type="InterPro" id="IPR000866">
    <property type="entry name" value="AhpC/TSA"/>
</dbReference>
<feature type="domain" description="Thioredoxin" evidence="3">
    <location>
        <begin position="266"/>
        <end position="418"/>
    </location>
</feature>
<feature type="region of interest" description="Disordered" evidence="1">
    <location>
        <begin position="427"/>
        <end position="452"/>
    </location>
</feature>
<keyword evidence="2" id="KW-0812">Transmembrane</keyword>
<dbReference type="InterPro" id="IPR050553">
    <property type="entry name" value="Thioredoxin_ResA/DsbE_sf"/>
</dbReference>
<dbReference type="Gene3D" id="3.40.30.10">
    <property type="entry name" value="Glutaredoxin"/>
    <property type="match status" value="1"/>
</dbReference>
<sequence>MPLLVAAYLGGLLTLASPCVWPVLPIVFAPSGRPWRAQALPMLAGMALAFAAVGTLGGVAGAWAAVAHDGARHAALAALGLFGLALAWPALASRLGRPLVALGERIGGAGAGARAGKAAPLLLGIATGLVWAPCAGPILALVFAGAALQGVQAATPAALLAYALGAATSLGLARLAGSRLLARRRLPLRAAEGLRRAAGAAVLAAVACIALGLDARLLAPLSLDRTTALEQALLQRVGIAPAAGDSGAAAGGLVQRVSAAGPAAPGRPGLRSPPVEGWMPSLDGATAWLHTPPLTRESLRGKVVLVEFWTYSCINCLRTLPYLRAWHEKYREAGLVVLGVHTPEFAFERRTPNVQRAARDLGIGYPVAVDSDYAVWRAFGNRYWPAMYLVDAQGRVRHHQFGEGGYAETERFIQALLHEAGRDAVPAGVAAPRGEGTQAAGGPQPPSSHETYLGRRQASGFTTAGGRLQDGPGTRYAPAARLHEGQWTLAGEWTVGDESAQAGRPGGRIVHRFRARDLHLVLGPGDDGRPVRFRVRIDGGAPGADHGTDTDAEGSGRIDAQRLYQLVRQREGARERLFEIEFLDPGARAYAFTFG</sequence>
<dbReference type="GO" id="GO:0016491">
    <property type="term" value="F:oxidoreductase activity"/>
    <property type="evidence" value="ECO:0007669"/>
    <property type="project" value="InterPro"/>
</dbReference>
<evidence type="ECO:0000313" key="4">
    <source>
        <dbReference type="EMBL" id="MEF7615888.1"/>
    </source>
</evidence>
<dbReference type="PANTHER" id="PTHR42852:SF13">
    <property type="entry name" value="PROTEIN DIPZ"/>
    <property type="match status" value="1"/>
</dbReference>
<dbReference type="CDD" id="cd03012">
    <property type="entry name" value="TlpA_like_DipZ_like"/>
    <property type="match status" value="1"/>
</dbReference>
<evidence type="ECO:0000256" key="2">
    <source>
        <dbReference type="SAM" id="Phobius"/>
    </source>
</evidence>
<feature type="transmembrane region" description="Helical" evidence="2">
    <location>
        <begin position="6"/>
        <end position="28"/>
    </location>
</feature>
<reference evidence="4 5" key="1">
    <citation type="submission" date="2024-02" db="EMBL/GenBank/DDBJ databases">
        <title>Genome sequence of Aquincola sp. MAHUQ-54.</title>
        <authorList>
            <person name="Huq M.A."/>
        </authorList>
    </citation>
    <scope>NUCLEOTIDE SEQUENCE [LARGE SCALE GENOMIC DNA]</scope>
    <source>
        <strain evidence="4 5">MAHUQ-54</strain>
    </source>
</reference>
<name>A0AAW9QIG5_9BURK</name>
<dbReference type="GO" id="GO:0016209">
    <property type="term" value="F:antioxidant activity"/>
    <property type="evidence" value="ECO:0007669"/>
    <property type="project" value="InterPro"/>
</dbReference>
<feature type="transmembrane region" description="Helical" evidence="2">
    <location>
        <begin position="121"/>
        <end position="148"/>
    </location>
</feature>
<dbReference type="RefSeq" id="WP_332291570.1">
    <property type="nucleotide sequence ID" value="NZ_JAZIBG010000036.1"/>
</dbReference>
<accession>A0AAW9QIG5</accession>
<dbReference type="PROSITE" id="PS51352">
    <property type="entry name" value="THIOREDOXIN_2"/>
    <property type="match status" value="1"/>
</dbReference>
<feature type="transmembrane region" description="Helical" evidence="2">
    <location>
        <begin position="154"/>
        <end position="176"/>
    </location>
</feature>
<comment type="caution">
    <text evidence="4">The sequence shown here is derived from an EMBL/GenBank/DDBJ whole genome shotgun (WGS) entry which is preliminary data.</text>
</comment>
<dbReference type="EMBL" id="JAZIBG010000036">
    <property type="protein sequence ID" value="MEF7615888.1"/>
    <property type="molecule type" value="Genomic_DNA"/>
</dbReference>
<keyword evidence="5" id="KW-1185">Reference proteome</keyword>
<dbReference type="InterPro" id="IPR013766">
    <property type="entry name" value="Thioredoxin_domain"/>
</dbReference>
<organism evidence="4 5">
    <name type="scientific">Aquincola agrisoli</name>
    <dbReference type="NCBI Taxonomy" id="3119538"/>
    <lineage>
        <taxon>Bacteria</taxon>
        <taxon>Pseudomonadati</taxon>
        <taxon>Pseudomonadota</taxon>
        <taxon>Betaproteobacteria</taxon>
        <taxon>Burkholderiales</taxon>
        <taxon>Sphaerotilaceae</taxon>
        <taxon>Aquincola</taxon>
    </lineage>
</organism>
<dbReference type="Proteomes" id="UP001336250">
    <property type="component" value="Unassembled WGS sequence"/>
</dbReference>
<evidence type="ECO:0000256" key="1">
    <source>
        <dbReference type="SAM" id="MobiDB-lite"/>
    </source>
</evidence>
<evidence type="ECO:0000313" key="5">
    <source>
        <dbReference type="Proteomes" id="UP001336250"/>
    </source>
</evidence>
<keyword evidence="2" id="KW-0472">Membrane</keyword>
<dbReference type="Pfam" id="PF00578">
    <property type="entry name" value="AhpC-TSA"/>
    <property type="match status" value="1"/>
</dbReference>
<gene>
    <name evidence="4" type="ORF">V4F39_18380</name>
</gene>
<dbReference type="InterPro" id="IPR041017">
    <property type="entry name" value="Thioredoxin_10"/>
</dbReference>
<dbReference type="Pfam" id="PF17991">
    <property type="entry name" value="Thioredoxin_10"/>
    <property type="match status" value="1"/>
</dbReference>
<dbReference type="InterPro" id="IPR036249">
    <property type="entry name" value="Thioredoxin-like_sf"/>
</dbReference>